<feature type="domain" description="VTT" evidence="8">
    <location>
        <begin position="49"/>
        <end position="173"/>
    </location>
</feature>
<protein>
    <submittedName>
        <fullName evidence="9">SNARE associated protein</fullName>
    </submittedName>
</protein>
<dbReference type="Pfam" id="PF09335">
    <property type="entry name" value="VTT_dom"/>
    <property type="match status" value="1"/>
</dbReference>
<keyword evidence="4 7" id="KW-0812">Transmembrane</keyword>
<feature type="transmembrane region" description="Helical" evidence="7">
    <location>
        <begin position="153"/>
        <end position="175"/>
    </location>
</feature>
<evidence type="ECO:0000256" key="7">
    <source>
        <dbReference type="RuleBase" id="RU367016"/>
    </source>
</evidence>
<name>I4B741_TURPD</name>
<comment type="similarity">
    <text evidence="2 7">Belongs to the DedA family.</text>
</comment>
<evidence type="ECO:0000256" key="3">
    <source>
        <dbReference type="ARBA" id="ARBA00022475"/>
    </source>
</evidence>
<keyword evidence="5 7" id="KW-1133">Transmembrane helix</keyword>
<dbReference type="KEGG" id="tpx:Turpa_2456"/>
<dbReference type="PATRIC" id="fig|869212.3.peg.2472"/>
<dbReference type="OrthoDB" id="9813426at2"/>
<gene>
    <name evidence="9" type="ordered locus">Turpa_2456</name>
</gene>
<accession>I4B741</accession>
<dbReference type="PANTHER" id="PTHR30353:SF0">
    <property type="entry name" value="TRANSMEMBRANE PROTEIN"/>
    <property type="match status" value="1"/>
</dbReference>
<keyword evidence="6 7" id="KW-0472">Membrane</keyword>
<sequence>MEFIVAAIDVVLHLERYLDAWSLQYGIWMYAILFTVIFAETGLVVTPFLPGDSLLFAVGALAARGTLSLPIILVSLSVAAIAGDTLNYAVGRYLGHVVTRRFSRVVKREYLQKTHEFYEKYGNKTIVLARFVPIVRTLAPFVAGIAEMRYRDFAIFNVVGGIFWISSMTLAGYAFGNLEVIRKHFSLVVIGIVLLSVMPMVIEYLRQRRKTKAAA</sequence>
<dbReference type="GO" id="GO:0005886">
    <property type="term" value="C:plasma membrane"/>
    <property type="evidence" value="ECO:0007669"/>
    <property type="project" value="UniProtKB-SubCell"/>
</dbReference>
<dbReference type="NCBIfam" id="NF008102">
    <property type="entry name" value="PRK10847.1"/>
    <property type="match status" value="1"/>
</dbReference>
<reference evidence="9 10" key="1">
    <citation type="submission" date="2012-06" db="EMBL/GenBank/DDBJ databases">
        <title>The complete chromosome of genome of Turneriella parva DSM 21527.</title>
        <authorList>
            <consortium name="US DOE Joint Genome Institute (JGI-PGF)"/>
            <person name="Lucas S."/>
            <person name="Han J."/>
            <person name="Lapidus A."/>
            <person name="Bruce D."/>
            <person name="Goodwin L."/>
            <person name="Pitluck S."/>
            <person name="Peters L."/>
            <person name="Kyrpides N."/>
            <person name="Mavromatis K."/>
            <person name="Ivanova N."/>
            <person name="Mikhailova N."/>
            <person name="Chertkov O."/>
            <person name="Detter J.C."/>
            <person name="Tapia R."/>
            <person name="Han C."/>
            <person name="Land M."/>
            <person name="Hauser L."/>
            <person name="Markowitz V."/>
            <person name="Cheng J.-F."/>
            <person name="Hugenholtz P."/>
            <person name="Woyke T."/>
            <person name="Wu D."/>
            <person name="Gronow S."/>
            <person name="Wellnitz S."/>
            <person name="Brambilla E."/>
            <person name="Klenk H.-P."/>
            <person name="Eisen J.A."/>
        </authorList>
    </citation>
    <scope>NUCLEOTIDE SEQUENCE [LARGE SCALE GENOMIC DNA]</scope>
    <source>
        <strain evidence="10">ATCC BAA-1111 / DSM 21527 / NCTC 11395 / H</strain>
    </source>
</reference>
<feature type="transmembrane region" description="Helical" evidence="7">
    <location>
        <begin position="27"/>
        <end position="49"/>
    </location>
</feature>
<dbReference type="InterPro" id="IPR058127">
    <property type="entry name" value="DedA"/>
</dbReference>
<dbReference type="EMBL" id="CP002959">
    <property type="protein sequence ID" value="AFM13098.1"/>
    <property type="molecule type" value="Genomic_DNA"/>
</dbReference>
<organism evidence="9 10">
    <name type="scientific">Turneriella parva (strain ATCC BAA-1111 / DSM 21527 / NCTC 11395 / H)</name>
    <name type="common">Leptospira parva</name>
    <dbReference type="NCBI Taxonomy" id="869212"/>
    <lineage>
        <taxon>Bacteria</taxon>
        <taxon>Pseudomonadati</taxon>
        <taxon>Spirochaetota</taxon>
        <taxon>Spirochaetia</taxon>
        <taxon>Leptospirales</taxon>
        <taxon>Leptospiraceae</taxon>
        <taxon>Turneriella</taxon>
    </lineage>
</organism>
<evidence type="ECO:0000256" key="6">
    <source>
        <dbReference type="ARBA" id="ARBA00023136"/>
    </source>
</evidence>
<feature type="transmembrane region" description="Helical" evidence="7">
    <location>
        <begin position="61"/>
        <end position="82"/>
    </location>
</feature>
<dbReference type="RefSeq" id="WP_014803604.1">
    <property type="nucleotide sequence ID" value="NC_018020.1"/>
</dbReference>
<feature type="transmembrane region" description="Helical" evidence="7">
    <location>
        <begin position="187"/>
        <end position="205"/>
    </location>
</feature>
<evidence type="ECO:0000313" key="10">
    <source>
        <dbReference type="Proteomes" id="UP000006048"/>
    </source>
</evidence>
<dbReference type="AlphaFoldDB" id="I4B741"/>
<keyword evidence="3 7" id="KW-1003">Cell membrane</keyword>
<dbReference type="InterPro" id="IPR032818">
    <property type="entry name" value="DedA-like"/>
</dbReference>
<evidence type="ECO:0000259" key="8">
    <source>
        <dbReference type="Pfam" id="PF09335"/>
    </source>
</evidence>
<keyword evidence="10" id="KW-1185">Reference proteome</keyword>
<comment type="subcellular location">
    <subcellularLocation>
        <location evidence="1 7">Cell membrane</location>
        <topology evidence="1 7">Multi-pass membrane protein</topology>
    </subcellularLocation>
</comment>
<dbReference type="HOGENOM" id="CLU_044208_6_1_12"/>
<dbReference type="PANTHER" id="PTHR30353">
    <property type="entry name" value="INNER MEMBRANE PROTEIN DEDA-RELATED"/>
    <property type="match status" value="1"/>
</dbReference>
<evidence type="ECO:0000256" key="1">
    <source>
        <dbReference type="ARBA" id="ARBA00004651"/>
    </source>
</evidence>
<dbReference type="STRING" id="869212.Turpa_2456"/>
<evidence type="ECO:0000256" key="2">
    <source>
        <dbReference type="ARBA" id="ARBA00010792"/>
    </source>
</evidence>
<evidence type="ECO:0000256" key="4">
    <source>
        <dbReference type="ARBA" id="ARBA00022692"/>
    </source>
</evidence>
<proteinExistence type="inferred from homology"/>
<dbReference type="InterPro" id="IPR032816">
    <property type="entry name" value="VTT_dom"/>
</dbReference>
<dbReference type="Proteomes" id="UP000006048">
    <property type="component" value="Chromosome"/>
</dbReference>
<evidence type="ECO:0000313" key="9">
    <source>
        <dbReference type="EMBL" id="AFM13098.1"/>
    </source>
</evidence>
<evidence type="ECO:0000256" key="5">
    <source>
        <dbReference type="ARBA" id="ARBA00022989"/>
    </source>
</evidence>